<organism evidence="2 3">
    <name type="scientific">Hypothenemus hampei</name>
    <name type="common">Coffee berry borer</name>
    <dbReference type="NCBI Taxonomy" id="57062"/>
    <lineage>
        <taxon>Eukaryota</taxon>
        <taxon>Metazoa</taxon>
        <taxon>Ecdysozoa</taxon>
        <taxon>Arthropoda</taxon>
        <taxon>Hexapoda</taxon>
        <taxon>Insecta</taxon>
        <taxon>Pterygota</taxon>
        <taxon>Neoptera</taxon>
        <taxon>Endopterygota</taxon>
        <taxon>Coleoptera</taxon>
        <taxon>Polyphaga</taxon>
        <taxon>Cucujiformia</taxon>
        <taxon>Curculionidae</taxon>
        <taxon>Scolytinae</taxon>
        <taxon>Hypothenemus</taxon>
    </lineage>
</organism>
<evidence type="ECO:0000313" key="2">
    <source>
        <dbReference type="EMBL" id="KAL1492511.1"/>
    </source>
</evidence>
<proteinExistence type="predicted"/>
<name>A0ABD1EDP3_HYPHA</name>
<keyword evidence="3" id="KW-1185">Reference proteome</keyword>
<reference evidence="2 3" key="1">
    <citation type="submission" date="2024-05" db="EMBL/GenBank/DDBJ databases">
        <title>Genetic variation in Jamaican populations of the coffee berry borer (Hypothenemus hampei).</title>
        <authorList>
            <person name="Errbii M."/>
            <person name="Myrie A."/>
        </authorList>
    </citation>
    <scope>NUCLEOTIDE SEQUENCE [LARGE SCALE GENOMIC DNA]</scope>
    <source>
        <strain evidence="2">JA-Hopewell-2020-01-JO</strain>
        <tissue evidence="2">Whole body</tissue>
    </source>
</reference>
<evidence type="ECO:0000256" key="1">
    <source>
        <dbReference type="SAM" id="SignalP"/>
    </source>
</evidence>
<comment type="caution">
    <text evidence="2">The sequence shown here is derived from an EMBL/GenBank/DDBJ whole genome shotgun (WGS) entry which is preliminary data.</text>
</comment>
<accession>A0ABD1EDP3</accession>
<feature type="chain" id="PRO_5044830484" evidence="1">
    <location>
        <begin position="21"/>
        <end position="105"/>
    </location>
</feature>
<dbReference type="EMBL" id="JBDJPC010000008">
    <property type="protein sequence ID" value="KAL1492511.1"/>
    <property type="molecule type" value="Genomic_DNA"/>
</dbReference>
<keyword evidence="1" id="KW-0732">Signal</keyword>
<sequence length="105" mass="12422">MNFLNIRVFLSFQHIAPALGSSSKPHQKSRVSWCVRLNFGKDEKGHFHNLFRTTRTSDPEQFFRYTRMTQNNFHKLCNLIRHRLIKKSNRPVLNPEQRLALTLSA</sequence>
<dbReference type="AlphaFoldDB" id="A0ABD1EDP3"/>
<feature type="signal peptide" evidence="1">
    <location>
        <begin position="1"/>
        <end position="20"/>
    </location>
</feature>
<gene>
    <name evidence="2" type="ORF">ABEB36_010754</name>
</gene>
<protein>
    <submittedName>
        <fullName evidence="2">Uncharacterized protein</fullName>
    </submittedName>
</protein>
<dbReference type="Proteomes" id="UP001566132">
    <property type="component" value="Unassembled WGS sequence"/>
</dbReference>
<evidence type="ECO:0000313" key="3">
    <source>
        <dbReference type="Proteomes" id="UP001566132"/>
    </source>
</evidence>